<feature type="transmembrane region" description="Helical" evidence="2">
    <location>
        <begin position="450"/>
        <end position="473"/>
    </location>
</feature>
<dbReference type="SUPFAM" id="SSF50370">
    <property type="entry name" value="Ricin B-like lectins"/>
    <property type="match status" value="1"/>
</dbReference>
<dbReference type="PANTHER" id="PTHR36129">
    <property type="entry name" value="ORGANIC SOLUTE TRANSPORTER SUBUNIT BETA-RELATED"/>
    <property type="match status" value="1"/>
</dbReference>
<dbReference type="InterPro" id="IPR023340">
    <property type="entry name" value="UMA"/>
</dbReference>
<keyword evidence="2" id="KW-0472">Membrane</keyword>
<dbReference type="GO" id="GO:0046982">
    <property type="term" value="F:protein heterodimerization activity"/>
    <property type="evidence" value="ECO:0007669"/>
    <property type="project" value="InterPro"/>
</dbReference>
<keyword evidence="5" id="KW-1185">Reference proteome</keyword>
<dbReference type="PROSITE" id="PS51497">
    <property type="entry name" value="UMA"/>
    <property type="match status" value="1"/>
</dbReference>
<dbReference type="GO" id="GO:0015721">
    <property type="term" value="P:bile acid and bile salt transport"/>
    <property type="evidence" value="ECO:0007669"/>
    <property type="project" value="InterPro"/>
</dbReference>
<dbReference type="InterPro" id="IPR035992">
    <property type="entry name" value="Ricin_B-like_lectins"/>
</dbReference>
<dbReference type="GO" id="GO:0022857">
    <property type="term" value="F:transmembrane transporter activity"/>
    <property type="evidence" value="ECO:0007669"/>
    <property type="project" value="InterPro"/>
</dbReference>
<organism evidence="4 5">
    <name type="scientific">Takifugu bimaculatus</name>
    <dbReference type="NCBI Taxonomy" id="433685"/>
    <lineage>
        <taxon>Eukaryota</taxon>
        <taxon>Metazoa</taxon>
        <taxon>Chordata</taxon>
        <taxon>Craniata</taxon>
        <taxon>Vertebrata</taxon>
        <taxon>Euteleostomi</taxon>
        <taxon>Actinopterygii</taxon>
        <taxon>Neopterygii</taxon>
        <taxon>Teleostei</taxon>
        <taxon>Neoteleostei</taxon>
        <taxon>Acanthomorphata</taxon>
        <taxon>Eupercaria</taxon>
        <taxon>Tetraodontiformes</taxon>
        <taxon>Tetradontoidea</taxon>
        <taxon>Tetraodontidae</taxon>
        <taxon>Takifugu</taxon>
    </lineage>
</organism>
<evidence type="ECO:0000256" key="2">
    <source>
        <dbReference type="SAM" id="Phobius"/>
    </source>
</evidence>
<dbReference type="GO" id="GO:0005886">
    <property type="term" value="C:plasma membrane"/>
    <property type="evidence" value="ECO:0007669"/>
    <property type="project" value="InterPro"/>
</dbReference>
<reference evidence="4 5" key="1">
    <citation type="submission" date="2019-04" db="EMBL/GenBank/DDBJ databases">
        <title>The sequence and de novo assembly of Takifugu bimaculatus genome using PacBio and Hi-C technologies.</title>
        <authorList>
            <person name="Xu P."/>
            <person name="Liu B."/>
            <person name="Zhou Z."/>
        </authorList>
    </citation>
    <scope>NUCLEOTIDE SEQUENCE [LARGE SCALE GENOMIC DNA]</scope>
    <source>
        <strain evidence="4">TB-2018</strain>
        <tissue evidence="4">Muscle</tissue>
    </source>
</reference>
<dbReference type="InterPro" id="IPR029387">
    <property type="entry name" value="OSTbeta"/>
</dbReference>
<dbReference type="Gene3D" id="2.80.10.50">
    <property type="match status" value="1"/>
</dbReference>
<dbReference type="Proteomes" id="UP000516260">
    <property type="component" value="Chromosome 3"/>
</dbReference>
<dbReference type="InterPro" id="IPR052678">
    <property type="entry name" value="OST-beta_subunit"/>
</dbReference>
<dbReference type="EMBL" id="SWLE01000016">
    <property type="protein sequence ID" value="TNM90426.1"/>
    <property type="molecule type" value="Genomic_DNA"/>
</dbReference>
<feature type="region of interest" description="Disordered" evidence="1">
    <location>
        <begin position="405"/>
        <end position="424"/>
    </location>
</feature>
<protein>
    <recommendedName>
        <fullName evidence="3">UMA domain-containing protein</fullName>
    </recommendedName>
</protein>
<keyword evidence="2" id="KW-0812">Transmembrane</keyword>
<dbReference type="InterPro" id="IPR042575">
    <property type="entry name" value="UBAP1_C"/>
</dbReference>
<evidence type="ECO:0000256" key="1">
    <source>
        <dbReference type="SAM" id="MobiDB-lite"/>
    </source>
</evidence>
<sequence>MGDVPLKMPELFSPAVEEDIRITIPDYLSILQETEYEFSLEKWTLAGLQSGFTAQDSTQHSSASSGMQPSCPPYWMMFTSSQHCSLATHHFPDFGDCCHGLNPAVLSSAMFSNPDEDDIQSVTQKAKTCLSSFPASLPKRSQAVLDLSKPVQLQNPSLSYVSDVCKTSARDQTAPSMTKTPKHALLNPDSSSEVLAALSPEERELLKAITGKGYPLQTAIIALQKAGHQTSDQVFNYLVACDHLCQLGYHVAQVEEALEMFQNCETKPEKEHLATPGVKTFLLYNTHHSLCLHESKATGEVLLQVCIPDSESQQWMWIDGGMLMGVASSKCLLAVQRKPLKTHSCKGLNVDPSALMWGYDEDSLISRNISMFLSVDGQQPTLSHSNKFSKWKILDTDDLCRQSIRHKRSSHDDPNLAAGNQKGKLASMTEEEQEYLRWYYRTEDPTMWKFVLIGVAFLCLLAGFLLLGLGAMANRNRKEIAKYKAAAMAQNHGEELQCLPQDSDSKVSHSADSPFLEEKPSPCNLGVSDLKAGSIVVTWNDGNTSELFPNPSTDDDNVVTGDKINMME</sequence>
<dbReference type="CDD" id="cd23385">
    <property type="entry name" value="beta-trefoil_Ricin_MRC-like"/>
    <property type="match status" value="1"/>
</dbReference>
<dbReference type="Pfam" id="PF24562">
    <property type="entry name" value="CysR_MRC2_N"/>
    <property type="match status" value="1"/>
</dbReference>
<dbReference type="PROSITE" id="PS50231">
    <property type="entry name" value="RICIN_B_LECTIN"/>
    <property type="match status" value="1"/>
</dbReference>
<dbReference type="InterPro" id="IPR000772">
    <property type="entry name" value="Ricin_B_lectin"/>
</dbReference>
<proteinExistence type="predicted"/>
<dbReference type="PANTHER" id="PTHR36129:SF3">
    <property type="match status" value="1"/>
</dbReference>
<evidence type="ECO:0000259" key="3">
    <source>
        <dbReference type="PROSITE" id="PS51497"/>
    </source>
</evidence>
<feature type="domain" description="UMA" evidence="3">
    <location>
        <begin position="1"/>
        <end position="45"/>
    </location>
</feature>
<comment type="caution">
    <text evidence="4">The sequence shown here is derived from an EMBL/GenBank/DDBJ whole genome shotgun (WGS) entry which is preliminary data.</text>
</comment>
<dbReference type="Pfam" id="PF15048">
    <property type="entry name" value="OSTbeta"/>
    <property type="match status" value="1"/>
</dbReference>
<evidence type="ECO:0000313" key="4">
    <source>
        <dbReference type="EMBL" id="TNM90426.1"/>
    </source>
</evidence>
<keyword evidence="2" id="KW-1133">Transmembrane helix</keyword>
<feature type="region of interest" description="Disordered" evidence="1">
    <location>
        <begin position="499"/>
        <end position="518"/>
    </location>
</feature>
<name>A0A4Z2BFV7_9TELE</name>
<evidence type="ECO:0000313" key="5">
    <source>
        <dbReference type="Proteomes" id="UP000516260"/>
    </source>
</evidence>
<dbReference type="Gene3D" id="1.20.120.1920">
    <property type="entry name" value="UBAP1 SOUBA domain"/>
    <property type="match status" value="1"/>
</dbReference>
<gene>
    <name evidence="4" type="ORF">fugu_002715</name>
</gene>
<accession>A0A4Z2BFV7</accession>
<dbReference type="AlphaFoldDB" id="A0A4Z2BFV7"/>